<keyword evidence="1" id="KW-0812">Transmembrane</keyword>
<dbReference type="EMBL" id="PCSE01000094">
    <property type="protein sequence ID" value="PIP34383.1"/>
    <property type="molecule type" value="Genomic_DNA"/>
</dbReference>
<accession>A0A2G9ZMG2</accession>
<gene>
    <name evidence="2" type="ORF">COX21_03215</name>
</gene>
<sequence length="121" mass="14395">MNSSHFLIYLPKILLQILRDFLYFPFWWYSVGLWRTLLQIGKFLREKQIGLGLSVWVKNIFTPMYGQRDFTGKAISFFIRLVQIIARGLIMLFWLLVSLIWIIFWLVLPPLLAGAILYQLL</sequence>
<evidence type="ECO:0000313" key="3">
    <source>
        <dbReference type="Proteomes" id="UP000231408"/>
    </source>
</evidence>
<proteinExistence type="predicted"/>
<feature type="transmembrane region" description="Helical" evidence="1">
    <location>
        <begin position="77"/>
        <end position="96"/>
    </location>
</feature>
<name>A0A2G9ZMG2_9BACT</name>
<evidence type="ECO:0000313" key="2">
    <source>
        <dbReference type="EMBL" id="PIP34383.1"/>
    </source>
</evidence>
<keyword evidence="1" id="KW-1133">Transmembrane helix</keyword>
<feature type="transmembrane region" description="Helical" evidence="1">
    <location>
        <begin position="20"/>
        <end position="38"/>
    </location>
</feature>
<reference evidence="2 3" key="1">
    <citation type="submission" date="2017-09" db="EMBL/GenBank/DDBJ databases">
        <title>Depth-based differentiation of microbial function through sediment-hosted aquifers and enrichment of novel symbionts in the deep terrestrial subsurface.</title>
        <authorList>
            <person name="Probst A.J."/>
            <person name="Ladd B."/>
            <person name="Jarett J.K."/>
            <person name="Geller-Mcgrath D.E."/>
            <person name="Sieber C.M."/>
            <person name="Emerson J.B."/>
            <person name="Anantharaman K."/>
            <person name="Thomas B.C."/>
            <person name="Malmstrom R."/>
            <person name="Stieglmeier M."/>
            <person name="Klingl A."/>
            <person name="Woyke T."/>
            <person name="Ryan C.M."/>
            <person name="Banfield J.F."/>
        </authorList>
    </citation>
    <scope>NUCLEOTIDE SEQUENCE [LARGE SCALE GENOMIC DNA]</scope>
    <source>
        <strain evidence="2">CG23_combo_of_CG06-09_8_20_14_all_41_10</strain>
    </source>
</reference>
<organism evidence="2 3">
    <name type="scientific">Candidatus Falkowbacteria bacterium CG23_combo_of_CG06-09_8_20_14_all_41_10</name>
    <dbReference type="NCBI Taxonomy" id="1974571"/>
    <lineage>
        <taxon>Bacteria</taxon>
        <taxon>Candidatus Falkowiibacteriota</taxon>
    </lineage>
</organism>
<dbReference type="AlphaFoldDB" id="A0A2G9ZMG2"/>
<comment type="caution">
    <text evidence="2">The sequence shown here is derived from an EMBL/GenBank/DDBJ whole genome shotgun (WGS) entry which is preliminary data.</text>
</comment>
<protein>
    <submittedName>
        <fullName evidence="2">Uncharacterized protein</fullName>
    </submittedName>
</protein>
<keyword evidence="1" id="KW-0472">Membrane</keyword>
<dbReference type="Proteomes" id="UP000231408">
    <property type="component" value="Unassembled WGS sequence"/>
</dbReference>
<evidence type="ECO:0000256" key="1">
    <source>
        <dbReference type="SAM" id="Phobius"/>
    </source>
</evidence>